<keyword evidence="3" id="KW-0812">Transmembrane</keyword>
<evidence type="ECO:0000313" key="5">
    <source>
        <dbReference type="Proteomes" id="UP000631114"/>
    </source>
</evidence>
<protein>
    <submittedName>
        <fullName evidence="4">Uncharacterized protein</fullName>
    </submittedName>
</protein>
<sequence>MFTAGGNPASLRPGRCLDLYSGTKSVGIEAISKGCSEAHFVEMDPWVISEFLRPNLEWTEFLDASVIHTLRVETFLERADIFYMLLLLGVVVAAAMDLLLPVAGGVVAGCLFAAVAGC</sequence>
<evidence type="ECO:0000256" key="3">
    <source>
        <dbReference type="SAM" id="Phobius"/>
    </source>
</evidence>
<evidence type="ECO:0000256" key="1">
    <source>
        <dbReference type="ARBA" id="ARBA00022603"/>
    </source>
</evidence>
<keyword evidence="3" id="KW-1133">Transmembrane helix</keyword>
<evidence type="ECO:0000313" key="4">
    <source>
        <dbReference type="EMBL" id="KAF9604599.1"/>
    </source>
</evidence>
<keyword evidence="2" id="KW-0808">Transferase</keyword>
<evidence type="ECO:0000256" key="2">
    <source>
        <dbReference type="ARBA" id="ARBA00022679"/>
    </source>
</evidence>
<dbReference type="Gene3D" id="3.40.50.150">
    <property type="entry name" value="Vaccinia Virus protein VP39"/>
    <property type="match status" value="1"/>
</dbReference>
<gene>
    <name evidence="4" type="ORF">IFM89_008043</name>
</gene>
<proteinExistence type="predicted"/>
<organism evidence="4 5">
    <name type="scientific">Coptis chinensis</name>
    <dbReference type="NCBI Taxonomy" id="261450"/>
    <lineage>
        <taxon>Eukaryota</taxon>
        <taxon>Viridiplantae</taxon>
        <taxon>Streptophyta</taxon>
        <taxon>Embryophyta</taxon>
        <taxon>Tracheophyta</taxon>
        <taxon>Spermatophyta</taxon>
        <taxon>Magnoliopsida</taxon>
        <taxon>Ranunculales</taxon>
        <taxon>Ranunculaceae</taxon>
        <taxon>Coptidoideae</taxon>
        <taxon>Coptis</taxon>
    </lineage>
</organism>
<dbReference type="PANTHER" id="PTHR43542:SF1">
    <property type="entry name" value="METHYLTRANSFERASE"/>
    <property type="match status" value="1"/>
</dbReference>
<dbReference type="AlphaFoldDB" id="A0A835LVA0"/>
<dbReference type="GO" id="GO:0008168">
    <property type="term" value="F:methyltransferase activity"/>
    <property type="evidence" value="ECO:0007669"/>
    <property type="project" value="UniProtKB-KW"/>
</dbReference>
<reference evidence="4 5" key="1">
    <citation type="submission" date="2020-10" db="EMBL/GenBank/DDBJ databases">
        <title>The Coptis chinensis genome and diversification of protoberbering-type alkaloids.</title>
        <authorList>
            <person name="Wang B."/>
            <person name="Shu S."/>
            <person name="Song C."/>
            <person name="Liu Y."/>
        </authorList>
    </citation>
    <scope>NUCLEOTIDE SEQUENCE [LARGE SCALE GENOMIC DNA]</scope>
    <source>
        <strain evidence="4">HL-2020</strain>
        <tissue evidence="4">Leaf</tissue>
    </source>
</reference>
<dbReference type="InterPro" id="IPR029063">
    <property type="entry name" value="SAM-dependent_MTases_sf"/>
</dbReference>
<feature type="transmembrane region" description="Helical" evidence="3">
    <location>
        <begin position="81"/>
        <end position="114"/>
    </location>
</feature>
<dbReference type="GO" id="GO:0031167">
    <property type="term" value="P:rRNA methylation"/>
    <property type="evidence" value="ECO:0007669"/>
    <property type="project" value="InterPro"/>
</dbReference>
<dbReference type="Pfam" id="PF03602">
    <property type="entry name" value="Cons_hypoth95"/>
    <property type="match status" value="1"/>
</dbReference>
<keyword evidence="1" id="KW-0489">Methyltransferase</keyword>
<name>A0A835LVA0_9MAGN</name>
<keyword evidence="3" id="KW-0472">Membrane</keyword>
<comment type="caution">
    <text evidence="4">The sequence shown here is derived from an EMBL/GenBank/DDBJ whole genome shotgun (WGS) entry which is preliminary data.</text>
</comment>
<dbReference type="PANTHER" id="PTHR43542">
    <property type="entry name" value="METHYLTRANSFERASE"/>
    <property type="match status" value="1"/>
</dbReference>
<dbReference type="EMBL" id="JADFTS010000005">
    <property type="protein sequence ID" value="KAF9604599.1"/>
    <property type="molecule type" value="Genomic_DNA"/>
</dbReference>
<dbReference type="Proteomes" id="UP000631114">
    <property type="component" value="Unassembled WGS sequence"/>
</dbReference>
<keyword evidence="5" id="KW-1185">Reference proteome</keyword>
<accession>A0A835LVA0</accession>
<dbReference type="OrthoDB" id="3548at2759"/>
<dbReference type="SUPFAM" id="SSF53335">
    <property type="entry name" value="S-adenosyl-L-methionine-dependent methyltransferases"/>
    <property type="match status" value="1"/>
</dbReference>
<dbReference type="InterPro" id="IPR004398">
    <property type="entry name" value="RNA_MeTrfase_RsmD"/>
</dbReference>